<dbReference type="AlphaFoldDB" id="A0A7C4NNI1"/>
<comment type="caution">
    <text evidence="3">The sequence shown here is derived from an EMBL/GenBank/DDBJ whole genome shotgun (WGS) entry which is preliminary data.</text>
</comment>
<feature type="transmembrane region" description="Helical" evidence="1">
    <location>
        <begin position="184"/>
        <end position="202"/>
    </location>
</feature>
<feature type="transmembrane region" description="Helical" evidence="1">
    <location>
        <begin position="124"/>
        <end position="147"/>
    </location>
</feature>
<proteinExistence type="predicted"/>
<reference evidence="3" key="1">
    <citation type="journal article" date="2020" name="mSystems">
        <title>Genome- and Community-Level Interaction Insights into Carbon Utilization and Element Cycling Functions of Hydrothermarchaeota in Hydrothermal Sediment.</title>
        <authorList>
            <person name="Zhou Z."/>
            <person name="Liu Y."/>
            <person name="Xu W."/>
            <person name="Pan J."/>
            <person name="Luo Z.H."/>
            <person name="Li M."/>
        </authorList>
    </citation>
    <scope>NUCLEOTIDE SEQUENCE [LARGE SCALE GENOMIC DNA]</scope>
    <source>
        <strain evidence="3">SpSt-637</strain>
        <strain evidence="2">SpSt-667</strain>
    </source>
</reference>
<gene>
    <name evidence="3" type="ORF">ENU08_02460</name>
    <name evidence="2" type="ORF">ENU41_02240</name>
</gene>
<name>A0A7C4NNI1_9CREN</name>
<keyword evidence="1" id="KW-1133">Transmembrane helix</keyword>
<feature type="transmembrane region" description="Helical" evidence="1">
    <location>
        <begin position="156"/>
        <end position="178"/>
    </location>
</feature>
<dbReference type="Pfam" id="PF06157">
    <property type="entry name" value="DUF973"/>
    <property type="match status" value="1"/>
</dbReference>
<dbReference type="InterPro" id="IPR009321">
    <property type="entry name" value="DUF973"/>
</dbReference>
<keyword evidence="1" id="KW-0812">Transmembrane</keyword>
<evidence type="ECO:0000313" key="2">
    <source>
        <dbReference type="EMBL" id="HGQ35484.1"/>
    </source>
</evidence>
<organism evidence="3">
    <name type="scientific">Ignisphaera aggregans</name>
    <dbReference type="NCBI Taxonomy" id="334771"/>
    <lineage>
        <taxon>Archaea</taxon>
        <taxon>Thermoproteota</taxon>
        <taxon>Thermoprotei</taxon>
        <taxon>Desulfurococcales</taxon>
        <taxon>Desulfurococcaceae</taxon>
        <taxon>Ignisphaera</taxon>
    </lineage>
</organism>
<dbReference type="EMBL" id="DTCK01000012">
    <property type="protein sequence ID" value="HGQ35484.1"/>
    <property type="molecule type" value="Genomic_DNA"/>
</dbReference>
<keyword evidence="1" id="KW-0472">Membrane</keyword>
<protein>
    <submittedName>
        <fullName evidence="3">DUF973 family protein</fullName>
    </submittedName>
</protein>
<dbReference type="EMBL" id="DTBD01000018">
    <property type="protein sequence ID" value="HGQ64091.1"/>
    <property type="molecule type" value="Genomic_DNA"/>
</dbReference>
<feature type="transmembrane region" description="Helical" evidence="1">
    <location>
        <begin position="21"/>
        <end position="44"/>
    </location>
</feature>
<feature type="transmembrane region" description="Helical" evidence="1">
    <location>
        <begin position="209"/>
        <end position="227"/>
    </location>
</feature>
<sequence length="235" mass="25301">MASDKLSEKDIAIDGLNKLRVGALIQLIAGFIGLSLAIFVSIIVSRVLGFTPGFGIPWLLGRGVLRTVLSLVQHITRFMVIALGILIATAVLSFIAIFGYFIPGASRLASWKPRFSSSVTLMEIGYLGGLPLLVIASVILVIGVLAVSRGLVVGSLIIYLLGVVLMVLGFLGLLFLLINLYSEFGYTLLLVSCILLIARLILLLFSRTLLIGSLLNVVAWVLIYVGLEESTKKQE</sequence>
<evidence type="ECO:0000313" key="3">
    <source>
        <dbReference type="EMBL" id="HGQ64091.1"/>
    </source>
</evidence>
<evidence type="ECO:0000256" key="1">
    <source>
        <dbReference type="SAM" id="Phobius"/>
    </source>
</evidence>
<feature type="transmembrane region" description="Helical" evidence="1">
    <location>
        <begin position="81"/>
        <end position="104"/>
    </location>
</feature>
<accession>A0A7C4NNI1</accession>